<protein>
    <submittedName>
        <fullName evidence="1">Uncharacterized protein</fullName>
    </submittedName>
</protein>
<name>A0AAQ3NPV3_VIGMU</name>
<gene>
    <name evidence="1" type="ORF">V8G54_017652</name>
</gene>
<sequence>MIVVHFLNANQLCGRQPRCIYSPRTTLTFTFHGDTMTIIFLIFVSKPVSNGVFMQCFTKFTKTIEPLAHTSDGIFPLLCSFTMTVIITPRTNRTCRDIISYINLYLINALDSINNDINRSNDRNNGFRHSCPA</sequence>
<accession>A0AAQ3NPV3</accession>
<evidence type="ECO:0000313" key="1">
    <source>
        <dbReference type="EMBL" id="WVZ13122.1"/>
    </source>
</evidence>
<dbReference type="EMBL" id="CP144696">
    <property type="protein sequence ID" value="WVZ13122.1"/>
    <property type="molecule type" value="Genomic_DNA"/>
</dbReference>
<proteinExistence type="predicted"/>
<dbReference type="AlphaFoldDB" id="A0AAQ3NPV3"/>
<reference evidence="1 2" key="1">
    <citation type="journal article" date="2023" name="Life. Sci Alliance">
        <title>Evolutionary insights into 3D genome organization and epigenetic landscape of Vigna mungo.</title>
        <authorList>
            <person name="Junaid A."/>
            <person name="Singh B."/>
            <person name="Bhatia S."/>
        </authorList>
    </citation>
    <scope>NUCLEOTIDE SEQUENCE [LARGE SCALE GENOMIC DNA]</scope>
    <source>
        <strain evidence="1">Urdbean</strain>
    </source>
</reference>
<dbReference type="Proteomes" id="UP001374535">
    <property type="component" value="Chromosome 5"/>
</dbReference>
<evidence type="ECO:0000313" key="2">
    <source>
        <dbReference type="Proteomes" id="UP001374535"/>
    </source>
</evidence>
<organism evidence="1 2">
    <name type="scientific">Vigna mungo</name>
    <name type="common">Black gram</name>
    <name type="synonym">Phaseolus mungo</name>
    <dbReference type="NCBI Taxonomy" id="3915"/>
    <lineage>
        <taxon>Eukaryota</taxon>
        <taxon>Viridiplantae</taxon>
        <taxon>Streptophyta</taxon>
        <taxon>Embryophyta</taxon>
        <taxon>Tracheophyta</taxon>
        <taxon>Spermatophyta</taxon>
        <taxon>Magnoliopsida</taxon>
        <taxon>eudicotyledons</taxon>
        <taxon>Gunneridae</taxon>
        <taxon>Pentapetalae</taxon>
        <taxon>rosids</taxon>
        <taxon>fabids</taxon>
        <taxon>Fabales</taxon>
        <taxon>Fabaceae</taxon>
        <taxon>Papilionoideae</taxon>
        <taxon>50 kb inversion clade</taxon>
        <taxon>NPAAA clade</taxon>
        <taxon>indigoferoid/millettioid clade</taxon>
        <taxon>Phaseoleae</taxon>
        <taxon>Vigna</taxon>
    </lineage>
</organism>
<keyword evidence="2" id="KW-1185">Reference proteome</keyword>